<organism evidence="9 10">
    <name type="scientific">Tropilaelaps mercedesae</name>
    <dbReference type="NCBI Taxonomy" id="418985"/>
    <lineage>
        <taxon>Eukaryota</taxon>
        <taxon>Metazoa</taxon>
        <taxon>Ecdysozoa</taxon>
        <taxon>Arthropoda</taxon>
        <taxon>Chelicerata</taxon>
        <taxon>Arachnida</taxon>
        <taxon>Acari</taxon>
        <taxon>Parasitiformes</taxon>
        <taxon>Mesostigmata</taxon>
        <taxon>Gamasina</taxon>
        <taxon>Dermanyssoidea</taxon>
        <taxon>Laelapidae</taxon>
        <taxon>Tropilaelaps</taxon>
    </lineage>
</organism>
<dbReference type="STRING" id="418985.A0A1V9XRL6"/>
<dbReference type="EMBL" id="MNPL01005260">
    <property type="protein sequence ID" value="OQR76140.1"/>
    <property type="molecule type" value="Genomic_DNA"/>
</dbReference>
<dbReference type="InterPro" id="IPR008851">
    <property type="entry name" value="TFIIF-alpha"/>
</dbReference>
<feature type="compositionally biased region" description="Acidic residues" evidence="8">
    <location>
        <begin position="278"/>
        <end position="288"/>
    </location>
</feature>
<dbReference type="InterPro" id="IPR011039">
    <property type="entry name" value="TFIIF_interaction"/>
</dbReference>
<feature type="compositionally biased region" description="Basic and acidic residues" evidence="8">
    <location>
        <begin position="352"/>
        <end position="375"/>
    </location>
</feature>
<dbReference type="PANTHER" id="PTHR13011">
    <property type="entry name" value="TFIIF-ALPHA"/>
    <property type="match status" value="1"/>
</dbReference>
<comment type="subcellular location">
    <subcellularLocation>
        <location evidence="1 7">Nucleus</location>
    </subcellularLocation>
</comment>
<feature type="non-terminal residue" evidence="9">
    <location>
        <position position="417"/>
    </location>
</feature>
<evidence type="ECO:0000313" key="10">
    <source>
        <dbReference type="Proteomes" id="UP000192247"/>
    </source>
</evidence>
<evidence type="ECO:0000256" key="5">
    <source>
        <dbReference type="ARBA" id="ARBA00023163"/>
    </source>
</evidence>
<dbReference type="AlphaFoldDB" id="A0A1V9XRL6"/>
<dbReference type="Pfam" id="PF05793">
    <property type="entry name" value="TFIIF_alpha"/>
    <property type="match status" value="1"/>
</dbReference>
<evidence type="ECO:0000256" key="7">
    <source>
        <dbReference type="RuleBase" id="RU366044"/>
    </source>
</evidence>
<reference evidence="9 10" key="1">
    <citation type="journal article" date="2017" name="Gigascience">
        <title>Draft genome of the honey bee ectoparasitic mite, Tropilaelaps mercedesae, is shaped by the parasitic life history.</title>
        <authorList>
            <person name="Dong X."/>
            <person name="Armstrong S.D."/>
            <person name="Xia D."/>
            <person name="Makepeace B.L."/>
            <person name="Darby A.C."/>
            <person name="Kadowaki T."/>
        </authorList>
    </citation>
    <scope>NUCLEOTIDE SEQUENCE [LARGE SCALE GENOMIC DNA]</scope>
    <source>
        <strain evidence="9">Wuxi-XJTLU</strain>
    </source>
</reference>
<dbReference type="GO" id="GO:0016251">
    <property type="term" value="F:RNA polymerase II general transcription initiation factor activity"/>
    <property type="evidence" value="ECO:0007669"/>
    <property type="project" value="TreeGrafter"/>
</dbReference>
<keyword evidence="6 7" id="KW-0539">Nucleus</keyword>
<dbReference type="GO" id="GO:0005674">
    <property type="term" value="C:transcription factor TFIIF complex"/>
    <property type="evidence" value="ECO:0007669"/>
    <property type="project" value="TreeGrafter"/>
</dbReference>
<evidence type="ECO:0000256" key="1">
    <source>
        <dbReference type="ARBA" id="ARBA00004123"/>
    </source>
</evidence>
<feature type="region of interest" description="Disordered" evidence="8">
    <location>
        <begin position="1"/>
        <end position="20"/>
    </location>
</feature>
<dbReference type="PANTHER" id="PTHR13011:SF0">
    <property type="entry name" value="GENERAL TRANSCRIPTION FACTOR IIF SUBUNIT 1"/>
    <property type="match status" value="1"/>
</dbReference>
<dbReference type="OrthoDB" id="76676at2759"/>
<protein>
    <recommendedName>
        <fullName evidence="7">Transcription initiation factor IIF subunit alpha</fullName>
    </recommendedName>
</protein>
<evidence type="ECO:0000256" key="4">
    <source>
        <dbReference type="ARBA" id="ARBA00023125"/>
    </source>
</evidence>
<comment type="caution">
    <text evidence="9">The sequence shown here is derived from an EMBL/GenBank/DDBJ whole genome shotgun (WGS) entry which is preliminary data.</text>
</comment>
<keyword evidence="3 7" id="KW-0805">Transcription regulation</keyword>
<dbReference type="InParanoid" id="A0A1V9XRL6"/>
<keyword evidence="4 7" id="KW-0238">DNA-binding</keyword>
<keyword evidence="10" id="KW-1185">Reference proteome</keyword>
<dbReference type="GO" id="GO:0001096">
    <property type="term" value="F:TFIIF-class transcription factor complex binding"/>
    <property type="evidence" value="ECO:0007669"/>
    <property type="project" value="TreeGrafter"/>
</dbReference>
<feature type="compositionally biased region" description="Basic and acidic residues" evidence="8">
    <location>
        <begin position="306"/>
        <end position="315"/>
    </location>
</feature>
<feature type="region of interest" description="Disordered" evidence="8">
    <location>
        <begin position="240"/>
        <end position="417"/>
    </location>
</feature>
<dbReference type="SUPFAM" id="SSF50916">
    <property type="entry name" value="Rap30/74 interaction domains"/>
    <property type="match status" value="1"/>
</dbReference>
<name>A0A1V9XRL6_9ACAR</name>
<evidence type="ECO:0000256" key="2">
    <source>
        <dbReference type="ARBA" id="ARBA00005249"/>
    </source>
</evidence>
<proteinExistence type="inferred from homology"/>
<dbReference type="GO" id="GO:0006367">
    <property type="term" value="P:transcription initiation at RNA polymerase II promoter"/>
    <property type="evidence" value="ECO:0007669"/>
    <property type="project" value="InterPro"/>
</dbReference>
<dbReference type="GO" id="GO:0032968">
    <property type="term" value="P:positive regulation of transcription elongation by RNA polymerase II"/>
    <property type="evidence" value="ECO:0007669"/>
    <property type="project" value="InterPro"/>
</dbReference>
<sequence length="417" mass="46770">MSRSGGPGPSGPPKPAVVNSQEFVVRIPKATKRRHHVMRFMQSRNQTPLEWNQVRMERENNLKEYRTESDDMPKHGAGSEYGRELKDEARRKKFGIVRKKYNPDDQPWHLRVGGKQGKKFKGIREGGVMENASYYVFSKAPDGVFEAYPVDEWYNFTPIQRYKALTAEEAEDAYSQRDKIINHFAIMVKKRLAEAQGQNFEEEKDGSNSKDTGAALKKNRASLKLSDMDDWVGDSDFSVAESADEEIDEDPSKKKKKRKDQKKKDKKSQESDSSAREESDEGDFDDREVDYMTSGSETSGEEPEDEKVNKQMKGVEDEDALRQLVLSDEDEEEEDENKKDDDDENKNEEDGEKAGGDGKGKDGDKNLSSGDKDSGKSGTASKISGGGKSSDESSSENSDSDLDDSQLLGSSAVFMQV</sequence>
<dbReference type="Proteomes" id="UP000192247">
    <property type="component" value="Unassembled WGS sequence"/>
</dbReference>
<evidence type="ECO:0000313" key="9">
    <source>
        <dbReference type="EMBL" id="OQR76140.1"/>
    </source>
</evidence>
<comment type="function">
    <text evidence="7">TFIIF is a general transcription initiation factor that binds to RNA polymerase II and helps to recruit it to the initiation complex in collaboration with TFIIB. It promotes transcription elongation.</text>
</comment>
<dbReference type="GO" id="GO:0003677">
    <property type="term" value="F:DNA binding"/>
    <property type="evidence" value="ECO:0007669"/>
    <property type="project" value="UniProtKB-KW"/>
</dbReference>
<accession>A0A1V9XRL6</accession>
<feature type="compositionally biased region" description="Basic residues" evidence="8">
    <location>
        <begin position="253"/>
        <end position="266"/>
    </location>
</feature>
<evidence type="ECO:0000256" key="6">
    <source>
        <dbReference type="ARBA" id="ARBA00023242"/>
    </source>
</evidence>
<comment type="similarity">
    <text evidence="2 7">Belongs to the TFIIF alpha subunit family.</text>
</comment>
<keyword evidence="5 7" id="KW-0804">Transcription</keyword>
<evidence type="ECO:0000256" key="3">
    <source>
        <dbReference type="ARBA" id="ARBA00023015"/>
    </source>
</evidence>
<evidence type="ECO:0000256" key="8">
    <source>
        <dbReference type="SAM" id="MobiDB-lite"/>
    </source>
</evidence>
<feature type="compositionally biased region" description="Basic and acidic residues" evidence="8">
    <location>
        <begin position="267"/>
        <end position="277"/>
    </location>
</feature>
<feature type="compositionally biased region" description="Acidic residues" evidence="8">
    <location>
        <begin position="327"/>
        <end position="351"/>
    </location>
</feature>
<gene>
    <name evidence="9" type="ORF">BIW11_07970</name>
</gene>